<accession>A0ABX6C4I8</accession>
<proteinExistence type="predicted"/>
<dbReference type="RefSeq" id="WP_158068124.1">
    <property type="nucleotide sequence ID" value="NZ_CP042829.1"/>
</dbReference>
<organism evidence="2 3">
    <name type="scientific">Tepidiforma bonchosmolovskayae</name>
    <dbReference type="NCBI Taxonomy" id="2601677"/>
    <lineage>
        <taxon>Bacteria</taxon>
        <taxon>Bacillati</taxon>
        <taxon>Chloroflexota</taxon>
        <taxon>Tepidiformia</taxon>
        <taxon>Tepidiformales</taxon>
        <taxon>Tepidiformaceae</taxon>
        <taxon>Tepidiforma</taxon>
    </lineage>
</organism>
<evidence type="ECO:0000313" key="2">
    <source>
        <dbReference type="EMBL" id="QFG04187.1"/>
    </source>
</evidence>
<dbReference type="Proteomes" id="UP000326331">
    <property type="component" value="Chromosome"/>
</dbReference>
<evidence type="ECO:0000313" key="3">
    <source>
        <dbReference type="Proteomes" id="UP000326331"/>
    </source>
</evidence>
<name>A0ABX6C4I8_9CHLR</name>
<sequence length="148" mass="15926">MDSLKRCFTDRSILTIAISGLAALAMAFVAGTLSTADGRATDAALIPAGERQWVLEGAPAEQQGALADLEVAREEYVAAIEAERKCLTDQGIWVSDTWWEDNQLRYTFGGVPSREQAASVFETYRACHATYARNVATGWAIGSAPAQP</sequence>
<evidence type="ECO:0000256" key="1">
    <source>
        <dbReference type="SAM" id="Phobius"/>
    </source>
</evidence>
<reference evidence="2 3" key="1">
    <citation type="submission" date="2019-10" db="EMBL/GenBank/DDBJ databases">
        <title>Thermopilla bonchosmolovskayae gen. nov., sp. nov., a moderately thermophilic Chloroflexi bacterium from a Chukotka hot spring (Arctic, Russia), representing a novel classis Thermopillaia, which include previously uncultivated lineage OLB14.</title>
        <authorList>
            <person name="Kochetkova T.V."/>
            <person name="Zayulina K.S."/>
            <person name="Zhigarkov V.S."/>
            <person name="Minaev N.V."/>
            <person name="Novikov A."/>
            <person name="Toshchakov S.V."/>
            <person name="Elcheninov A.G."/>
            <person name="Kublanov I.V."/>
        </authorList>
    </citation>
    <scope>NUCLEOTIDE SEQUENCE [LARGE SCALE GENOMIC DNA]</scope>
    <source>
        <strain evidence="2 3">3753O</strain>
    </source>
</reference>
<keyword evidence="3" id="KW-1185">Reference proteome</keyword>
<gene>
    <name evidence="2" type="ORF">Tbon_13200</name>
</gene>
<keyword evidence="1" id="KW-0812">Transmembrane</keyword>
<evidence type="ECO:0008006" key="4">
    <source>
        <dbReference type="Google" id="ProtNLM"/>
    </source>
</evidence>
<feature type="transmembrane region" description="Helical" evidence="1">
    <location>
        <begin position="12"/>
        <end position="33"/>
    </location>
</feature>
<protein>
    <recommendedName>
        <fullName evidence="4">SPOR domain-containing protein</fullName>
    </recommendedName>
</protein>
<keyword evidence="1" id="KW-1133">Transmembrane helix</keyword>
<keyword evidence="1" id="KW-0472">Membrane</keyword>
<dbReference type="EMBL" id="CP042829">
    <property type="protein sequence ID" value="QFG04187.1"/>
    <property type="molecule type" value="Genomic_DNA"/>
</dbReference>